<dbReference type="Pfam" id="PF15189">
    <property type="entry name" value="MEIOC"/>
    <property type="match status" value="1"/>
</dbReference>
<dbReference type="GO" id="GO:0005737">
    <property type="term" value="C:cytoplasm"/>
    <property type="evidence" value="ECO:0007669"/>
    <property type="project" value="TreeGrafter"/>
</dbReference>
<organism evidence="1 2">
    <name type="scientific">Channa striata</name>
    <name type="common">Snakehead murrel</name>
    <name type="synonym">Ophicephalus striatus</name>
    <dbReference type="NCBI Taxonomy" id="64152"/>
    <lineage>
        <taxon>Eukaryota</taxon>
        <taxon>Metazoa</taxon>
        <taxon>Chordata</taxon>
        <taxon>Craniata</taxon>
        <taxon>Vertebrata</taxon>
        <taxon>Euteleostomi</taxon>
        <taxon>Actinopterygii</taxon>
        <taxon>Neopterygii</taxon>
        <taxon>Teleostei</taxon>
        <taxon>Neoteleostei</taxon>
        <taxon>Acanthomorphata</taxon>
        <taxon>Anabantaria</taxon>
        <taxon>Anabantiformes</taxon>
        <taxon>Channoidei</taxon>
        <taxon>Channidae</taxon>
        <taxon>Channa</taxon>
    </lineage>
</organism>
<name>A0AA88M9C5_CHASR</name>
<evidence type="ECO:0000313" key="2">
    <source>
        <dbReference type="Proteomes" id="UP001187415"/>
    </source>
</evidence>
<sequence length="769" mass="87363">MDFDGHQSTLANAFFPKYQGQLSLNAGGGNNGSGTLPFVSLPNDLLQDTASHMSWPHNAYDDPYEGVSSTQSSIKIRKSDNTDCDGETDLQGLVSNILDEAHSQDSYYREGTLPTFNSIWSPKTLREELLQYLQSESKVQHSSTFPANTFSKTQGQSIVRDIEEICQYSSSVGTNQQLLFHLPNGDRDSYTPYPQKLSPGEPVPNIVNTYLPPRQQSKYENVSFDKDRESAHLMNNLPDLSNVFSCQSKMNSPSVDPCYEDCYTQNITRPKNIELPVPQDINQLVSSFQSFMAVEHDSFHCRDFPDMNKQLQGMHHEEQWQFTIPPLSAQKTPAIQTPKQLLGEFGTVQRKKNEEVGKQIFKHDAFRDLPCFNPQNTEYFQQPKPSSAYLKHPKQYQNNMTMHRENININTNQYSKHCTQERQVQSEVKPQLFKDKKMMDMSGFLGDGFSGIPLPNTLAREEDKKPALSQPLYFALRGSMQPQKFDGENSIVSTGNTHQIMPPIYNVNDPRRYCSIPINSRSMLPYRNGVPGLDVGDMVPANESAHCSSCVSDMMTQRGEGTYSMASVFTTPMVMNQGGPMVQLYPFVNECYEQWRCLEKERKKTEVILTKTFPGKQTAAVFSSYQLKPPPNATRVDHLIVKQIREKAKVASLLDRMEYLNNNPLHVNIHTALNRHHMAICKTQARRKEEIANMSKRQQNRTHCSEDRDTLLLVFALKDLVATTRKLRTALWCALQMTLPKPVDNQAHFVEATCSETCSSPFEGYSFRL</sequence>
<dbReference type="EMBL" id="JAUPFM010000013">
    <property type="protein sequence ID" value="KAK2833185.1"/>
    <property type="molecule type" value="Genomic_DNA"/>
</dbReference>
<evidence type="ECO:0008006" key="3">
    <source>
        <dbReference type="Google" id="ProtNLM"/>
    </source>
</evidence>
<proteinExistence type="predicted"/>
<comment type="caution">
    <text evidence="1">The sequence shown here is derived from an EMBL/GenBank/DDBJ whole genome shotgun (WGS) entry which is preliminary data.</text>
</comment>
<dbReference type="GO" id="GO:0007141">
    <property type="term" value="P:male meiosis I"/>
    <property type="evidence" value="ECO:0007669"/>
    <property type="project" value="TreeGrafter"/>
</dbReference>
<dbReference type="InterPro" id="IPR027963">
    <property type="entry name" value="MEIOC"/>
</dbReference>
<dbReference type="GO" id="GO:0007144">
    <property type="term" value="P:female meiosis I"/>
    <property type="evidence" value="ECO:0007669"/>
    <property type="project" value="TreeGrafter"/>
</dbReference>
<gene>
    <name evidence="1" type="ORF">Q5P01_017074</name>
</gene>
<dbReference type="GO" id="GO:0048255">
    <property type="term" value="P:mRNA stabilization"/>
    <property type="evidence" value="ECO:0007669"/>
    <property type="project" value="TreeGrafter"/>
</dbReference>
<dbReference type="Proteomes" id="UP001187415">
    <property type="component" value="Unassembled WGS sequence"/>
</dbReference>
<dbReference type="PANTHER" id="PTHR33861">
    <property type="entry name" value="PROTEIN CBG18333"/>
    <property type="match status" value="1"/>
</dbReference>
<dbReference type="AlphaFoldDB" id="A0AA88M9C5"/>
<reference evidence="1" key="1">
    <citation type="submission" date="2023-07" db="EMBL/GenBank/DDBJ databases">
        <title>Chromosome-level Genome Assembly of Striped Snakehead (Channa striata).</title>
        <authorList>
            <person name="Liu H."/>
        </authorList>
    </citation>
    <scope>NUCLEOTIDE SEQUENCE</scope>
    <source>
        <strain evidence="1">Gz</strain>
        <tissue evidence="1">Muscle</tissue>
    </source>
</reference>
<protein>
    <recommendedName>
        <fullName evidence="3">Meiosis-specific coiled-coil domain-containing protein MEIOC</fullName>
    </recommendedName>
</protein>
<evidence type="ECO:0000313" key="1">
    <source>
        <dbReference type="EMBL" id="KAK2833185.1"/>
    </source>
</evidence>
<dbReference type="PANTHER" id="PTHR33861:SF4">
    <property type="entry name" value="MEIOSIS-SPECIFIC COILED-COIL DOMAIN-CONTAINING PROTEIN MEIOC"/>
    <property type="match status" value="1"/>
</dbReference>
<dbReference type="GO" id="GO:0005634">
    <property type="term" value="C:nucleus"/>
    <property type="evidence" value="ECO:0007669"/>
    <property type="project" value="TreeGrafter"/>
</dbReference>
<keyword evidence="2" id="KW-1185">Reference proteome</keyword>
<accession>A0AA88M9C5</accession>